<proteinExistence type="predicted"/>
<dbReference type="KEGG" id="epa:110234602"/>
<dbReference type="OMA" id="QICARYT"/>
<dbReference type="GeneID" id="110234602"/>
<sequence length="149" mass="16262">MLSFRARSFFSQICARYTSTMFNRIGKKVVDLDTPALLIDLDKFEKNLKKLPESLLAVNSGVKVRPHCKAHKCPTIAHKQISHGAVGVCCQKLSEAESMVVGGIKDILISNEVVGLSKLHRLASLAKQANISVCVDNVEVAREMSQAAV</sequence>
<evidence type="ECO:0000313" key="3">
    <source>
        <dbReference type="Proteomes" id="UP000887567"/>
    </source>
</evidence>
<evidence type="ECO:0000259" key="1">
    <source>
        <dbReference type="Pfam" id="PF01168"/>
    </source>
</evidence>
<keyword evidence="3" id="KW-1185">Reference proteome</keyword>
<name>A0A913WXM5_EXADI</name>
<evidence type="ECO:0000313" key="2">
    <source>
        <dbReference type="EnsemblMetazoa" id="XP_020895649.2"/>
    </source>
</evidence>
<reference evidence="2" key="1">
    <citation type="submission" date="2022-11" db="UniProtKB">
        <authorList>
            <consortium name="EnsemblMetazoa"/>
        </authorList>
    </citation>
    <scope>IDENTIFICATION</scope>
</reference>
<dbReference type="Proteomes" id="UP000887567">
    <property type="component" value="Unplaced"/>
</dbReference>
<dbReference type="GO" id="GO:0008721">
    <property type="term" value="F:D-serine ammonia-lyase activity"/>
    <property type="evidence" value="ECO:0007669"/>
    <property type="project" value="TreeGrafter"/>
</dbReference>
<dbReference type="SUPFAM" id="SSF51419">
    <property type="entry name" value="PLP-binding barrel"/>
    <property type="match status" value="1"/>
</dbReference>
<dbReference type="AlphaFoldDB" id="A0A913WXM5"/>
<dbReference type="InterPro" id="IPR001608">
    <property type="entry name" value="Ala_racemase_N"/>
</dbReference>
<dbReference type="InterPro" id="IPR029066">
    <property type="entry name" value="PLP-binding_barrel"/>
</dbReference>
<accession>A0A913WXM5</accession>
<dbReference type="PANTHER" id="PTHR28004">
    <property type="entry name" value="ZGC:162816-RELATED"/>
    <property type="match status" value="1"/>
</dbReference>
<protein>
    <recommendedName>
        <fullName evidence="1">Alanine racemase N-terminal domain-containing protein</fullName>
    </recommendedName>
</protein>
<organism evidence="2 3">
    <name type="scientific">Exaiptasia diaphana</name>
    <name type="common">Tropical sea anemone</name>
    <name type="synonym">Aiptasia pulchella</name>
    <dbReference type="NCBI Taxonomy" id="2652724"/>
    <lineage>
        <taxon>Eukaryota</taxon>
        <taxon>Metazoa</taxon>
        <taxon>Cnidaria</taxon>
        <taxon>Anthozoa</taxon>
        <taxon>Hexacorallia</taxon>
        <taxon>Actiniaria</taxon>
        <taxon>Aiptasiidae</taxon>
        <taxon>Exaiptasia</taxon>
    </lineage>
</organism>
<dbReference type="RefSeq" id="XP_020895649.2">
    <property type="nucleotide sequence ID" value="XM_021039990.2"/>
</dbReference>
<dbReference type="PANTHER" id="PTHR28004:SF2">
    <property type="entry name" value="D-SERINE DEHYDRATASE"/>
    <property type="match status" value="1"/>
</dbReference>
<dbReference type="Gene3D" id="3.20.20.10">
    <property type="entry name" value="Alanine racemase"/>
    <property type="match status" value="1"/>
</dbReference>
<dbReference type="OrthoDB" id="20198at2759"/>
<dbReference type="EnsemblMetazoa" id="XM_021039990.2">
    <property type="protein sequence ID" value="XP_020895649.2"/>
    <property type="gene ID" value="LOC110234602"/>
</dbReference>
<dbReference type="InterPro" id="IPR051466">
    <property type="entry name" value="D-amino_acid_metab_enzyme"/>
</dbReference>
<dbReference type="Pfam" id="PF01168">
    <property type="entry name" value="Ala_racemase_N"/>
    <property type="match status" value="1"/>
</dbReference>
<dbReference type="GO" id="GO:0036088">
    <property type="term" value="P:D-serine catabolic process"/>
    <property type="evidence" value="ECO:0007669"/>
    <property type="project" value="TreeGrafter"/>
</dbReference>
<feature type="domain" description="Alanine racemase N-terminal" evidence="1">
    <location>
        <begin position="39"/>
        <end position="148"/>
    </location>
</feature>